<protein>
    <submittedName>
        <fullName evidence="1">Uncharacterized protein</fullName>
    </submittedName>
</protein>
<dbReference type="Proteomes" id="UP000768471">
    <property type="component" value="Unassembled WGS sequence"/>
</dbReference>
<evidence type="ECO:0000313" key="2">
    <source>
        <dbReference type="Proteomes" id="UP000768471"/>
    </source>
</evidence>
<dbReference type="EMBL" id="JACSGR010000007">
    <property type="protein sequence ID" value="MBH5330028.1"/>
    <property type="molecule type" value="Genomic_DNA"/>
</dbReference>
<proteinExistence type="predicted"/>
<sequence>MLNKSDVKEFCIQLARKYPSWEYKTAAFKNRTLEHSEIWINPSWVLHLSAEPSVIVYNKSVKTIIKEAFTDGFFNMSYWTTRMLILSPDAHNHAMIYQKLVHTLPEAEIYIQDFFERGLDLVKRYFSSQDEKEFLSSYPIVGEFPNPTTDEGYEGLGNCIARAVLLDFDYVERFIHADFPTARPIYKPFRERMAQWLPIWKERAAETGSILPPKKK</sequence>
<evidence type="ECO:0000313" key="1">
    <source>
        <dbReference type="EMBL" id="MBH5330028.1"/>
    </source>
</evidence>
<name>A0ABS0NCI9_9NEIS</name>
<reference evidence="1 2" key="1">
    <citation type="submission" date="2020-09" db="EMBL/GenBank/DDBJ databases">
        <title>Eikenella S3660 sp. nov., isolated from a throat swab.</title>
        <authorList>
            <person name="Buhl M."/>
        </authorList>
    </citation>
    <scope>NUCLEOTIDE SEQUENCE [LARGE SCALE GENOMIC DNA]</scope>
    <source>
        <strain evidence="1 2">S3360</strain>
    </source>
</reference>
<dbReference type="RefSeq" id="WP_197903865.1">
    <property type="nucleotide sequence ID" value="NZ_JACSGR010000007.1"/>
</dbReference>
<comment type="caution">
    <text evidence="1">The sequence shown here is derived from an EMBL/GenBank/DDBJ whole genome shotgun (WGS) entry which is preliminary data.</text>
</comment>
<keyword evidence="2" id="KW-1185">Reference proteome</keyword>
<gene>
    <name evidence="1" type="ORF">H9Q10_10175</name>
</gene>
<accession>A0ABS0NCI9</accession>
<organism evidence="1 2">
    <name type="scientific">Eikenella glucosivorans</name>
    <dbReference type="NCBI Taxonomy" id="2766967"/>
    <lineage>
        <taxon>Bacteria</taxon>
        <taxon>Pseudomonadati</taxon>
        <taxon>Pseudomonadota</taxon>
        <taxon>Betaproteobacteria</taxon>
        <taxon>Neisseriales</taxon>
        <taxon>Neisseriaceae</taxon>
        <taxon>Eikenella</taxon>
    </lineage>
</organism>